<evidence type="ECO:0000313" key="4">
    <source>
        <dbReference type="Proteomes" id="UP000523007"/>
    </source>
</evidence>
<dbReference type="InterPro" id="IPR033434">
    <property type="entry name" value="MucB/RseB_N"/>
</dbReference>
<gene>
    <name evidence="3" type="ORF">F4561_000696</name>
</gene>
<keyword evidence="4" id="KW-1185">Reference proteome</keyword>
<evidence type="ECO:0000256" key="1">
    <source>
        <dbReference type="SAM" id="SignalP"/>
    </source>
</evidence>
<dbReference type="GO" id="GO:0045152">
    <property type="term" value="F:antisigma factor binding"/>
    <property type="evidence" value="ECO:0007669"/>
    <property type="project" value="TreeGrafter"/>
</dbReference>
<comment type="caution">
    <text evidence="3">The sequence shown here is derived from an EMBL/GenBank/DDBJ whole genome shotgun (WGS) entry which is preliminary data.</text>
</comment>
<evidence type="ECO:0000313" key="3">
    <source>
        <dbReference type="EMBL" id="MBB4929876.1"/>
    </source>
</evidence>
<dbReference type="PANTHER" id="PTHR38782">
    <property type="match status" value="1"/>
</dbReference>
<dbReference type="InterPro" id="IPR038484">
    <property type="entry name" value="MucB/RseB_C_sf"/>
</dbReference>
<dbReference type="Pfam" id="PF03888">
    <property type="entry name" value="MucB_RseB"/>
    <property type="match status" value="1"/>
</dbReference>
<sequence length="361" mass="37900">MSAGGAAHNRRRPAPALLFSALLLLLVLATSAPHADFGRPATGTDDGMDLLRSASAASRVTAFGGVQAVSARSGGALVTEHAEVVHRPGEGTGYAEIAGRSTVKAGGLVVNASAPSLRPDGRILDALERNYHVTRSGSGTAADRTAKVVEARRRDGAVAGRFWIDERTSLPLRREIYGAAGEVTHSIRFVDLAVGTGAEPLPPVSGESGLWGSALTPRERTRLTEQGWTLPEQLSWNLPLVDARSSHGPDGPVVHLAYSDGLSVVSVFVQRGRLSPKSVGTTSGMRPVIENGGTIYVDDSGESRRMWESGGFVYTVLTDAPPTITGTVVEALPGPDGSGFWARVWRGFERLGSHIGDVAGR</sequence>
<dbReference type="AlphaFoldDB" id="A0A7W7REC9"/>
<dbReference type="Gene3D" id="3.30.200.100">
    <property type="entry name" value="MucB/RseB, C-terminal domain"/>
    <property type="match status" value="1"/>
</dbReference>
<feature type="chain" id="PRO_5031396515" evidence="1">
    <location>
        <begin position="36"/>
        <end position="361"/>
    </location>
</feature>
<reference evidence="3 4" key="1">
    <citation type="submission" date="2020-08" db="EMBL/GenBank/DDBJ databases">
        <title>Sequencing the genomes of 1000 actinobacteria strains.</title>
        <authorList>
            <person name="Klenk H.-P."/>
        </authorList>
    </citation>
    <scope>NUCLEOTIDE SEQUENCE [LARGE SCALE GENOMIC DNA]</scope>
    <source>
        <strain evidence="3 4">DSM 102030</strain>
    </source>
</reference>
<evidence type="ECO:0000259" key="2">
    <source>
        <dbReference type="Pfam" id="PF03888"/>
    </source>
</evidence>
<feature type="domain" description="MucB/RseB N-terminal" evidence="2">
    <location>
        <begin position="124"/>
        <end position="196"/>
    </location>
</feature>
<protein>
    <submittedName>
        <fullName evidence="3">Sigma-E factor negative regulatory protein RseB</fullName>
    </submittedName>
</protein>
<keyword evidence="1" id="KW-0732">Signal</keyword>
<feature type="signal peptide" evidence="1">
    <location>
        <begin position="1"/>
        <end position="35"/>
    </location>
</feature>
<dbReference type="GO" id="GO:0030288">
    <property type="term" value="C:outer membrane-bounded periplasmic space"/>
    <property type="evidence" value="ECO:0007669"/>
    <property type="project" value="TreeGrafter"/>
</dbReference>
<dbReference type="Proteomes" id="UP000523007">
    <property type="component" value="Unassembled WGS sequence"/>
</dbReference>
<dbReference type="Gene3D" id="2.50.20.10">
    <property type="entry name" value="Lipoprotein localisation LolA/LolB/LppX"/>
    <property type="match status" value="1"/>
</dbReference>
<dbReference type="RefSeq" id="WP_312885122.1">
    <property type="nucleotide sequence ID" value="NZ_JACHJT010000001.1"/>
</dbReference>
<organism evidence="3 4">
    <name type="scientific">Lipingzhangella halophila</name>
    <dbReference type="NCBI Taxonomy" id="1783352"/>
    <lineage>
        <taxon>Bacteria</taxon>
        <taxon>Bacillati</taxon>
        <taxon>Actinomycetota</taxon>
        <taxon>Actinomycetes</taxon>
        <taxon>Streptosporangiales</taxon>
        <taxon>Nocardiopsidaceae</taxon>
        <taxon>Lipingzhangella</taxon>
    </lineage>
</organism>
<dbReference type="InterPro" id="IPR005588">
    <property type="entry name" value="MucB_RseB"/>
</dbReference>
<proteinExistence type="predicted"/>
<dbReference type="PANTHER" id="PTHR38782:SF1">
    <property type="entry name" value="SIGMA-E FACTOR REGULATORY PROTEIN RSEB"/>
    <property type="match status" value="1"/>
</dbReference>
<accession>A0A7W7REC9</accession>
<dbReference type="GO" id="GO:0032885">
    <property type="term" value="P:regulation of polysaccharide biosynthetic process"/>
    <property type="evidence" value="ECO:0007669"/>
    <property type="project" value="TreeGrafter"/>
</dbReference>
<name>A0A7W7REC9_9ACTN</name>
<dbReference type="EMBL" id="JACHJT010000001">
    <property type="protein sequence ID" value="MBB4929876.1"/>
    <property type="molecule type" value="Genomic_DNA"/>
</dbReference>